<dbReference type="Gene3D" id="3.90.1200.10">
    <property type="match status" value="1"/>
</dbReference>
<comment type="caution">
    <text evidence="2">The sequence shown here is derived from an EMBL/GenBank/DDBJ whole genome shotgun (WGS) entry which is preliminary data.</text>
</comment>
<evidence type="ECO:0000313" key="2">
    <source>
        <dbReference type="EMBL" id="KAF9482974.1"/>
    </source>
</evidence>
<dbReference type="InterPro" id="IPR051678">
    <property type="entry name" value="AGP_Transferase"/>
</dbReference>
<dbReference type="InterPro" id="IPR002575">
    <property type="entry name" value="Aminoglycoside_PTrfase"/>
</dbReference>
<protein>
    <recommendedName>
        <fullName evidence="1">Aminoglycoside phosphotransferase domain-containing protein</fullName>
    </recommendedName>
</protein>
<dbReference type="Proteomes" id="UP000807469">
    <property type="component" value="Unassembled WGS sequence"/>
</dbReference>
<dbReference type="PANTHER" id="PTHR21310:SF15">
    <property type="entry name" value="AMINOGLYCOSIDE PHOSPHOTRANSFERASE DOMAIN-CONTAINING PROTEIN"/>
    <property type="match status" value="1"/>
</dbReference>
<evidence type="ECO:0000259" key="1">
    <source>
        <dbReference type="Pfam" id="PF01636"/>
    </source>
</evidence>
<name>A0A9P5Z8E8_9AGAR</name>
<dbReference type="OrthoDB" id="5404599at2759"/>
<dbReference type="PANTHER" id="PTHR21310">
    <property type="entry name" value="AMINOGLYCOSIDE PHOSPHOTRANSFERASE-RELATED-RELATED"/>
    <property type="match status" value="1"/>
</dbReference>
<dbReference type="EMBL" id="MU155159">
    <property type="protein sequence ID" value="KAF9482974.1"/>
    <property type="molecule type" value="Genomic_DNA"/>
</dbReference>
<proteinExistence type="predicted"/>
<dbReference type="Pfam" id="PF01636">
    <property type="entry name" value="APH"/>
    <property type="match status" value="1"/>
</dbReference>
<keyword evidence="3" id="KW-1185">Reference proteome</keyword>
<reference evidence="2" key="1">
    <citation type="submission" date="2020-11" db="EMBL/GenBank/DDBJ databases">
        <authorList>
            <consortium name="DOE Joint Genome Institute"/>
            <person name="Ahrendt S."/>
            <person name="Riley R."/>
            <person name="Andreopoulos W."/>
            <person name="Labutti K."/>
            <person name="Pangilinan J."/>
            <person name="Ruiz-Duenas F.J."/>
            <person name="Barrasa J.M."/>
            <person name="Sanchez-Garcia M."/>
            <person name="Camarero S."/>
            <person name="Miyauchi S."/>
            <person name="Serrano A."/>
            <person name="Linde D."/>
            <person name="Babiker R."/>
            <person name="Drula E."/>
            <person name="Ayuso-Fernandez I."/>
            <person name="Pacheco R."/>
            <person name="Padilla G."/>
            <person name="Ferreira P."/>
            <person name="Barriuso J."/>
            <person name="Kellner H."/>
            <person name="Castanera R."/>
            <person name="Alfaro M."/>
            <person name="Ramirez L."/>
            <person name="Pisabarro A.G."/>
            <person name="Kuo A."/>
            <person name="Tritt A."/>
            <person name="Lipzen A."/>
            <person name="He G."/>
            <person name="Yan M."/>
            <person name="Ng V."/>
            <person name="Cullen D."/>
            <person name="Martin F."/>
            <person name="Rosso M.-N."/>
            <person name="Henrissat B."/>
            <person name="Hibbett D."/>
            <person name="Martinez A.T."/>
            <person name="Grigoriev I.V."/>
        </authorList>
    </citation>
    <scope>NUCLEOTIDE SEQUENCE</scope>
    <source>
        <strain evidence="2">CIRM-BRFM 674</strain>
    </source>
</reference>
<evidence type="ECO:0000313" key="3">
    <source>
        <dbReference type="Proteomes" id="UP000807469"/>
    </source>
</evidence>
<feature type="domain" description="Aminoglycoside phosphotransferase" evidence="1">
    <location>
        <begin position="77"/>
        <end position="140"/>
    </location>
</feature>
<gene>
    <name evidence="2" type="ORF">BDN70DRAFT_852448</name>
</gene>
<sequence>MSESTKERVIDQLCGYISQLRALPPPEHGLVASLTGGPIWEPAMICEPRLGPFSTNDEFHDCLRHDIPLSIFDKNPSWTWAPSVVHAHSLKYETKATHGDLAGRNILCKADGTITCILDWETSGWYPEYWEYTKARYFPSNGPDWIKRIGLITGEYPDQFWASVNVREHITVDPPEHYIYKEK</sequence>
<dbReference type="SUPFAM" id="SSF56112">
    <property type="entry name" value="Protein kinase-like (PK-like)"/>
    <property type="match status" value="1"/>
</dbReference>
<organism evidence="2 3">
    <name type="scientific">Pholiota conissans</name>
    <dbReference type="NCBI Taxonomy" id="109636"/>
    <lineage>
        <taxon>Eukaryota</taxon>
        <taxon>Fungi</taxon>
        <taxon>Dikarya</taxon>
        <taxon>Basidiomycota</taxon>
        <taxon>Agaricomycotina</taxon>
        <taxon>Agaricomycetes</taxon>
        <taxon>Agaricomycetidae</taxon>
        <taxon>Agaricales</taxon>
        <taxon>Agaricineae</taxon>
        <taxon>Strophariaceae</taxon>
        <taxon>Pholiota</taxon>
    </lineage>
</organism>
<dbReference type="AlphaFoldDB" id="A0A9P5Z8E8"/>
<accession>A0A9P5Z8E8</accession>
<dbReference type="InterPro" id="IPR011009">
    <property type="entry name" value="Kinase-like_dom_sf"/>
</dbReference>